<evidence type="ECO:0000313" key="2">
    <source>
        <dbReference type="Proteomes" id="UP000076962"/>
    </source>
</evidence>
<dbReference type="AlphaFoldDB" id="A0A176S3G4"/>
<evidence type="ECO:0000313" key="1">
    <source>
        <dbReference type="EMBL" id="OAD22560.1"/>
    </source>
</evidence>
<keyword evidence="2" id="KW-1185">Reference proteome</keyword>
<gene>
    <name evidence="1" type="ORF">THIOM_001628</name>
</gene>
<protein>
    <submittedName>
        <fullName evidence="1">Uncharacterized protein</fullName>
    </submittedName>
</protein>
<dbReference type="Proteomes" id="UP000076962">
    <property type="component" value="Unassembled WGS sequence"/>
</dbReference>
<accession>A0A176S3G4</accession>
<reference evidence="1 2" key="1">
    <citation type="submission" date="2016-05" db="EMBL/GenBank/DDBJ databases">
        <title>Single-cell genome of chain-forming Candidatus Thiomargarita nelsonii and comparison to other large sulfur-oxidizing bacteria.</title>
        <authorList>
            <person name="Winkel M."/>
            <person name="Salman V."/>
            <person name="Woyke T."/>
            <person name="Schulz-Vogt H."/>
            <person name="Richter M."/>
            <person name="Flood B."/>
            <person name="Bailey J."/>
            <person name="Amann R."/>
            <person name="Mussmann M."/>
        </authorList>
    </citation>
    <scope>NUCLEOTIDE SEQUENCE [LARGE SCALE GENOMIC DNA]</scope>
    <source>
        <strain evidence="1 2">THI036</strain>
    </source>
</reference>
<sequence length="68" mass="7659">MVGSRVSTVQNKFWTPREFYLFFGGGYKGFIRCGLPPISLSKIVQLLFENNGFLNEKIGGRARSMPLS</sequence>
<dbReference type="EMBL" id="LUTY01000871">
    <property type="protein sequence ID" value="OAD22560.1"/>
    <property type="molecule type" value="Genomic_DNA"/>
</dbReference>
<proteinExistence type="predicted"/>
<organism evidence="1 2">
    <name type="scientific">Candidatus Thiomargarita nelsonii</name>
    <dbReference type="NCBI Taxonomy" id="1003181"/>
    <lineage>
        <taxon>Bacteria</taxon>
        <taxon>Pseudomonadati</taxon>
        <taxon>Pseudomonadota</taxon>
        <taxon>Gammaproteobacteria</taxon>
        <taxon>Thiotrichales</taxon>
        <taxon>Thiotrichaceae</taxon>
        <taxon>Thiomargarita</taxon>
    </lineage>
</organism>
<name>A0A176S3G4_9GAMM</name>
<comment type="caution">
    <text evidence="1">The sequence shown here is derived from an EMBL/GenBank/DDBJ whole genome shotgun (WGS) entry which is preliminary data.</text>
</comment>